<evidence type="ECO:0000256" key="5">
    <source>
        <dbReference type="ARBA" id="ARBA00022801"/>
    </source>
</evidence>
<dbReference type="InterPro" id="IPR001875">
    <property type="entry name" value="DED_dom"/>
</dbReference>
<dbReference type="InterPro" id="IPR011029">
    <property type="entry name" value="DEATH-like_dom_sf"/>
</dbReference>
<dbReference type="CDD" id="cd08334">
    <property type="entry name" value="DED_Caspase_8_10_r2"/>
    <property type="match status" value="1"/>
</dbReference>
<sequence>MDFNSCLYKIAEQLGSSEVAALKFLCLDYIPQKKQEPINDALMLFQGLQEKEMLEEGNLSFLKELLFLICRLDLLTHDLNSSKDEMKKELYDLDKAQVSAYRVMLFKLSEEVSDLELKEVKFFLEKKIPKCKLHDNSSLLDVFVEMEKRLILGEENLDSLKSIFEHVNKSLLRHIEVFEESNRERRMSLEYGAEASGSFSDGQSCITVQEMCDSLREQDIDSQVSDRIYQMKSKPRGYCLIVNNYDFSEARERVPRLHKMKDRKGTERDEDALTETFQKLHFEVVSHKDCTVSKIREILRAFQRMDHKSKDCFICCILSHGNKGIIYGTDGKEASIRELTSYFTGSNCPSLAGKPKVFFIQACQGDNFHKAVPVETDSERDNYLDMDSSSQKNYIPDEADFLLGMATVKYCVSYREPMRGSWYIQSLCESLRERCPLGDDILSILTGVNYDVSNKDDRKNMGKQMPQPIFTLRKKLFFPLN</sequence>
<dbReference type="InterPro" id="IPR011600">
    <property type="entry name" value="Pept_C14_caspase"/>
</dbReference>
<evidence type="ECO:0000313" key="13">
    <source>
        <dbReference type="RefSeq" id="XP_005366394.2"/>
    </source>
</evidence>
<feature type="domain" description="Caspase family p20" evidence="11">
    <location>
        <begin position="235"/>
        <end position="367"/>
    </location>
</feature>
<dbReference type="SUPFAM" id="SSF52129">
    <property type="entry name" value="Caspase-like"/>
    <property type="match status" value="1"/>
</dbReference>
<dbReference type="PROSITE" id="PS50168">
    <property type="entry name" value="DED"/>
    <property type="match status" value="2"/>
</dbReference>
<evidence type="ECO:0000313" key="12">
    <source>
        <dbReference type="Proteomes" id="UP000694915"/>
    </source>
</evidence>
<dbReference type="PRINTS" id="PR00376">
    <property type="entry name" value="IL1BCENZYME"/>
</dbReference>
<dbReference type="PROSITE" id="PS01122">
    <property type="entry name" value="CASPASE_CYS"/>
    <property type="match status" value="1"/>
</dbReference>
<keyword evidence="2" id="KW-0645">Protease</keyword>
<evidence type="ECO:0000256" key="7">
    <source>
        <dbReference type="ARBA" id="ARBA00023145"/>
    </source>
</evidence>
<dbReference type="Pfam" id="PF01335">
    <property type="entry name" value="DED"/>
    <property type="match status" value="2"/>
</dbReference>
<keyword evidence="3" id="KW-0053">Apoptosis</keyword>
<comment type="similarity">
    <text evidence="1 8">Belongs to the peptidase C14A family.</text>
</comment>
<dbReference type="PROSITE" id="PS01121">
    <property type="entry name" value="CASPASE_HIS"/>
    <property type="match status" value="1"/>
</dbReference>
<evidence type="ECO:0000259" key="10">
    <source>
        <dbReference type="PROSITE" id="PS50207"/>
    </source>
</evidence>
<organism evidence="12 13">
    <name type="scientific">Microtus ochrogaster</name>
    <name type="common">Prairie vole</name>
    <dbReference type="NCBI Taxonomy" id="79684"/>
    <lineage>
        <taxon>Eukaryota</taxon>
        <taxon>Metazoa</taxon>
        <taxon>Chordata</taxon>
        <taxon>Craniata</taxon>
        <taxon>Vertebrata</taxon>
        <taxon>Euteleostomi</taxon>
        <taxon>Mammalia</taxon>
        <taxon>Eutheria</taxon>
        <taxon>Euarchontoglires</taxon>
        <taxon>Glires</taxon>
        <taxon>Rodentia</taxon>
        <taxon>Myomorpha</taxon>
        <taxon>Muroidea</taxon>
        <taxon>Cricetidae</taxon>
        <taxon>Arvicolinae</taxon>
        <taxon>Microtus</taxon>
    </lineage>
</organism>
<evidence type="ECO:0000256" key="4">
    <source>
        <dbReference type="ARBA" id="ARBA00022737"/>
    </source>
</evidence>
<evidence type="ECO:0000256" key="6">
    <source>
        <dbReference type="ARBA" id="ARBA00022807"/>
    </source>
</evidence>
<keyword evidence="12" id="KW-1185">Reference proteome</keyword>
<dbReference type="InterPro" id="IPR029030">
    <property type="entry name" value="Caspase-like_dom_sf"/>
</dbReference>
<dbReference type="Pfam" id="PF00656">
    <property type="entry name" value="Peptidase_C14"/>
    <property type="match status" value="1"/>
</dbReference>
<dbReference type="CDD" id="cd08333">
    <property type="entry name" value="DED_Caspase_8_r1"/>
    <property type="match status" value="1"/>
</dbReference>
<evidence type="ECO:0000256" key="3">
    <source>
        <dbReference type="ARBA" id="ARBA00022703"/>
    </source>
</evidence>
<dbReference type="SMART" id="SM00115">
    <property type="entry name" value="CASc"/>
    <property type="match status" value="1"/>
</dbReference>
<dbReference type="InterPro" id="IPR002138">
    <property type="entry name" value="Pept_C14_p10"/>
</dbReference>
<dbReference type="InterPro" id="IPR015917">
    <property type="entry name" value="Pept_C14A"/>
</dbReference>
<dbReference type="PROSITE" id="PS50207">
    <property type="entry name" value="CASPASE_P10"/>
    <property type="match status" value="1"/>
</dbReference>
<accession>A0ABM0LHR5</accession>
<feature type="domain" description="DED" evidence="9">
    <location>
        <begin position="100"/>
        <end position="177"/>
    </location>
</feature>
<dbReference type="PANTHER" id="PTHR48169">
    <property type="entry name" value="DED DOMAIN-CONTAINING PROTEIN"/>
    <property type="match status" value="1"/>
</dbReference>
<feature type="domain" description="DED" evidence="9">
    <location>
        <begin position="2"/>
        <end position="80"/>
    </location>
</feature>
<keyword evidence="4" id="KW-0677">Repeat</keyword>
<dbReference type="RefSeq" id="XP_005366394.2">
    <property type="nucleotide sequence ID" value="XM_005366337.3"/>
</dbReference>
<evidence type="ECO:0000256" key="1">
    <source>
        <dbReference type="ARBA" id="ARBA00010134"/>
    </source>
</evidence>
<evidence type="ECO:0000259" key="9">
    <source>
        <dbReference type="PROSITE" id="PS50168"/>
    </source>
</evidence>
<keyword evidence="6" id="KW-0788">Thiol protease</keyword>
<dbReference type="Gene3D" id="1.10.533.10">
    <property type="entry name" value="Death Domain, Fas"/>
    <property type="match status" value="2"/>
</dbReference>
<dbReference type="SUPFAM" id="SSF47986">
    <property type="entry name" value="DEATH domain"/>
    <property type="match status" value="2"/>
</dbReference>
<dbReference type="InterPro" id="IPR033139">
    <property type="entry name" value="Caspase_cys_AS"/>
</dbReference>
<dbReference type="InterPro" id="IPR033170">
    <property type="entry name" value="Caspase-8_DED1"/>
</dbReference>
<evidence type="ECO:0000259" key="11">
    <source>
        <dbReference type="PROSITE" id="PS50208"/>
    </source>
</evidence>
<dbReference type="InterPro" id="IPR001309">
    <property type="entry name" value="Pept_C14_p20"/>
</dbReference>
<dbReference type="InterPro" id="IPR016129">
    <property type="entry name" value="Caspase_his_AS"/>
</dbReference>
<dbReference type="Proteomes" id="UP000694915">
    <property type="component" value="Unplaced"/>
</dbReference>
<evidence type="ECO:0000256" key="2">
    <source>
        <dbReference type="ARBA" id="ARBA00022670"/>
    </source>
</evidence>
<dbReference type="SMART" id="SM00031">
    <property type="entry name" value="DED"/>
    <property type="match status" value="2"/>
</dbReference>
<feature type="domain" description="Caspase family p10" evidence="10">
    <location>
        <begin position="391"/>
        <end position="478"/>
    </location>
</feature>
<dbReference type="PANTHER" id="PTHR48169:SF7">
    <property type="entry name" value="CASPASE 10"/>
    <property type="match status" value="1"/>
</dbReference>
<proteinExistence type="inferred from homology"/>
<keyword evidence="7" id="KW-0865">Zymogen</keyword>
<dbReference type="CDD" id="cd00032">
    <property type="entry name" value="CASc"/>
    <property type="match status" value="1"/>
</dbReference>
<dbReference type="Gene3D" id="3.40.50.1460">
    <property type="match status" value="1"/>
</dbReference>
<name>A0ABM0LHR5_MICOH</name>
<dbReference type="PROSITE" id="PS50208">
    <property type="entry name" value="CASPASE_P20"/>
    <property type="match status" value="1"/>
</dbReference>
<keyword evidence="5" id="KW-0378">Hydrolase</keyword>
<evidence type="ECO:0000256" key="8">
    <source>
        <dbReference type="RuleBase" id="RU003971"/>
    </source>
</evidence>
<reference evidence="13" key="1">
    <citation type="submission" date="2025-08" db="UniProtKB">
        <authorList>
            <consortium name="RefSeq"/>
        </authorList>
    </citation>
    <scope>IDENTIFICATION</scope>
</reference>
<protein>
    <submittedName>
        <fullName evidence="13">Caspase-8</fullName>
    </submittedName>
</protein>
<dbReference type="GeneID" id="101992353"/>
<gene>
    <name evidence="13" type="primary">Casp8</name>
</gene>